<name>A0ABZ1YLV6_9NOCA</name>
<dbReference type="Proteomes" id="UP001432062">
    <property type="component" value="Chromosome"/>
</dbReference>
<evidence type="ECO:0008006" key="3">
    <source>
        <dbReference type="Google" id="ProtNLM"/>
    </source>
</evidence>
<sequence>MAAFQYRLGALAHNGNEPVLDAVAQTASSGREVSRATWIGRGAVVLALVPLGAFYLGPRMYDLTATPDRLHHAVEAGDRYNPALVRIADHERVTVGAFAVLDKMRECLAGVLAMGNTVSAELDALVGQIAGDLQATLDHTGVNVADLVGSLDALTTRVSALRAPANGAATALSDNRETMAAILDDVRATAAEVHNTRVSAESAAGDLSGR</sequence>
<dbReference type="RefSeq" id="WP_327097509.1">
    <property type="nucleotide sequence ID" value="NZ_CP109149.1"/>
</dbReference>
<accession>A0ABZ1YLV6</accession>
<evidence type="ECO:0000313" key="1">
    <source>
        <dbReference type="EMBL" id="WUV44153.1"/>
    </source>
</evidence>
<dbReference type="EMBL" id="CP109441">
    <property type="protein sequence ID" value="WUV44153.1"/>
    <property type="molecule type" value="Genomic_DNA"/>
</dbReference>
<protein>
    <recommendedName>
        <fullName evidence="3">Methyl-accepting chemotaxis protein</fullName>
    </recommendedName>
</protein>
<gene>
    <name evidence="1" type="ORF">OG563_33975</name>
</gene>
<evidence type="ECO:0000313" key="2">
    <source>
        <dbReference type="Proteomes" id="UP001432062"/>
    </source>
</evidence>
<keyword evidence="2" id="KW-1185">Reference proteome</keyword>
<reference evidence="1" key="1">
    <citation type="submission" date="2022-10" db="EMBL/GenBank/DDBJ databases">
        <title>The complete genomes of actinobacterial strains from the NBC collection.</title>
        <authorList>
            <person name="Joergensen T.S."/>
            <person name="Alvarez Arevalo M."/>
            <person name="Sterndorff E.B."/>
            <person name="Faurdal D."/>
            <person name="Vuksanovic O."/>
            <person name="Mourched A.-S."/>
            <person name="Charusanti P."/>
            <person name="Shaw S."/>
            <person name="Blin K."/>
            <person name="Weber T."/>
        </authorList>
    </citation>
    <scope>NUCLEOTIDE SEQUENCE</scope>
    <source>
        <strain evidence="1">NBC_01482</strain>
    </source>
</reference>
<proteinExistence type="predicted"/>
<organism evidence="1 2">
    <name type="scientific">Nocardia vinacea</name>
    <dbReference type="NCBI Taxonomy" id="96468"/>
    <lineage>
        <taxon>Bacteria</taxon>
        <taxon>Bacillati</taxon>
        <taxon>Actinomycetota</taxon>
        <taxon>Actinomycetes</taxon>
        <taxon>Mycobacteriales</taxon>
        <taxon>Nocardiaceae</taxon>
        <taxon>Nocardia</taxon>
    </lineage>
</organism>